<feature type="transmembrane region" description="Helical" evidence="10">
    <location>
        <begin position="2262"/>
        <end position="2285"/>
    </location>
</feature>
<evidence type="ECO:0000256" key="5">
    <source>
        <dbReference type="ARBA" id="ARBA00022989"/>
    </source>
</evidence>
<organism evidence="12 13">
    <name type="scientific">Symbiodinium microadriaticum</name>
    <name type="common">Dinoflagellate</name>
    <name type="synonym">Zooxanthella microadriatica</name>
    <dbReference type="NCBI Taxonomy" id="2951"/>
    <lineage>
        <taxon>Eukaryota</taxon>
        <taxon>Sar</taxon>
        <taxon>Alveolata</taxon>
        <taxon>Dinophyceae</taxon>
        <taxon>Suessiales</taxon>
        <taxon>Symbiodiniaceae</taxon>
        <taxon>Symbiodinium</taxon>
    </lineage>
</organism>
<dbReference type="Pfam" id="PF00520">
    <property type="entry name" value="Ion_trans"/>
    <property type="match status" value="2"/>
</dbReference>
<evidence type="ECO:0000256" key="2">
    <source>
        <dbReference type="ARBA" id="ARBA00022574"/>
    </source>
</evidence>
<feature type="transmembrane region" description="Helical" evidence="10">
    <location>
        <begin position="2528"/>
        <end position="2547"/>
    </location>
</feature>
<feature type="transmembrane region" description="Helical" evidence="10">
    <location>
        <begin position="2982"/>
        <end position="2999"/>
    </location>
</feature>
<dbReference type="InterPro" id="IPR005821">
    <property type="entry name" value="Ion_trans_dom"/>
</dbReference>
<dbReference type="InterPro" id="IPR019775">
    <property type="entry name" value="WD40_repeat_CS"/>
</dbReference>
<feature type="compositionally biased region" description="Polar residues" evidence="9">
    <location>
        <begin position="695"/>
        <end position="704"/>
    </location>
</feature>
<dbReference type="EMBL" id="LSRX01000497">
    <property type="protein sequence ID" value="OLP95589.1"/>
    <property type="molecule type" value="Genomic_DNA"/>
</dbReference>
<feature type="region of interest" description="Disordered" evidence="9">
    <location>
        <begin position="912"/>
        <end position="940"/>
    </location>
</feature>
<evidence type="ECO:0000256" key="7">
    <source>
        <dbReference type="PROSITE-ProRule" id="PRU00221"/>
    </source>
</evidence>
<dbReference type="GO" id="GO:0005245">
    <property type="term" value="F:voltage-gated calcium channel activity"/>
    <property type="evidence" value="ECO:0007669"/>
    <property type="project" value="InterPro"/>
</dbReference>
<dbReference type="PANTHER" id="PTHR46988:SF4">
    <property type="entry name" value="ION TRANSPORT DOMAIN-CONTAINING PROTEIN"/>
    <property type="match status" value="1"/>
</dbReference>
<feature type="transmembrane region" description="Helical" evidence="10">
    <location>
        <begin position="3128"/>
        <end position="3147"/>
    </location>
</feature>
<feature type="compositionally biased region" description="Acidic residues" evidence="9">
    <location>
        <begin position="931"/>
        <end position="940"/>
    </location>
</feature>
<feature type="transmembrane region" description="Helical" evidence="10">
    <location>
        <begin position="2165"/>
        <end position="2184"/>
    </location>
</feature>
<evidence type="ECO:0000256" key="6">
    <source>
        <dbReference type="ARBA" id="ARBA00023136"/>
    </source>
</evidence>
<feature type="transmembrane region" description="Helical" evidence="10">
    <location>
        <begin position="3048"/>
        <end position="3067"/>
    </location>
</feature>
<sequence>MELALSEAQSQEDWPCTIGAAPDLSITDLLFMDDSLLWSGSQKDLKKKYDILSRILAKWGLVVNPKKTAYYASPHATERGPLQLDNVSVESRASLEVMGITLSVPLKPAGLMDAALAKARKKYFASRDMLECRTPLKERLKLFSATVAGAGLWYSSAVPPSPQGMGVVNSLQLELVARMAGFRRRSDESWLEYHTRSRRAARQILVTHQHPRWSTTWLQRYWGYKGHIARAISRTSPPASSLIDNFRTYRWWRHQQRLTTGLRHPASFYPYLSNDELRLNRAAACDDWRQLAADPQAWKRAEAEWIRREDVAWTTGRQLSLTEDVRVPPNPQPPQALAEVTYQNAYSKEGPDVREYLYHDLIEKHQAMRYEYHLEKLPNAKCIRTETGEEGEPPTCHWNFEPSNTLTDGTYQNTYSKEEPYFRDNPYHDMTKGNTNLPLILQYQLRHGDVYLNNYNGYERHHLDITECTITRYGNVNRDGPQTTAIRTGGPGAANLEAMPMPSDELTLIGTWMNLALIVVPGTAFHDALDDPGTPWWFRHAAELGYDMMSRGVAAVTMADLVDELAMETESEAWFLNSEKYRSGLRRAWAREQHKRERERGPLYVDQNMRMEAVAFAGNLVEYLRKSMLAQQYHDLNYYPPCWGHDGYDREQHVRRRGARDEDPSEPSSSSNSTGENDPPEDETRERSRSRTPAGQPSTANTGRTMEDGVRGGLSEARCHRPESEEEQEEPEPSDVAYLVQKKWLLKAKRPKTPYQTAKAIWKSARPEHRTSSTRTLAPAAPRSLLSRRCATAPWHRRPEDEEDTEEVAVEELESEEGLNDDTRGAEGAADGPEADTAEGLWLILLSLDPYGGSLSVPADLATMPMTLPTEIVENVRATLAEHTGEEIEEMRAALPNVLSAIREELTGLLDEAANSRSSSSRPTPMAEEPGVAEEEEEVSDLMQRTVTGMLRTSKRGQGIREDRLALHQELQDFPQGMAAHLARRLRQRLGKDSQAVEDWPAVEAVLAANSDYKEEGEEQAAQDEWIEKWTRRLIKVPRPGQAASSRDEVPIHPTPLNETQLYEDRQREEEAQEREDSELYEWHQQQLAAAEAKKEDELILQTHLGLSSRRPTKKVRLTVEITGRGIPHYSEFEIKEGEEMKLGVTLSAGAPGYYLNGVPISQADAREHLEKEEARLRANQPEQTQARYNMDDPATKEMYGRWCRGQATVDDVAKLGGRDMVTFFEAIKEIEAFHTLPDTMPPAADADPAQEIAGPTLASTIRQNYLGEHWKEILREQRFQESYRAWLTGTLGDDMIILRYGSGAMALYRLFLERGFRFVPGPVECGSDSNSEAETEEFQPGTTKPEEPGADDAETLILEGGLTGEWQQDRDHMWTWYPGSEICIPAHGGDPFLSGVWYLPPGYALIVEICIEIIVLRKFMWDYELEMSHFAPVGGNFLNTNIILWGSALALGSIIDTAAFTVFSVPIRLTFLFRTGLLFLLPGVQSLFSSIFNLKVFTEFMSISVFLWGTMLFFAWISLTIFGSCNQVSYVEDGEPVLVNKDLDTLPSAFYAMFVAAVTGEYVDVFLPTMTAFRSAGLLWFAFLILAKVLFESLTLDTLVSAYIRGAKESKNHVMETRAEGRRSSAISRSRSPVRELHNGAEGRPGTQHVVCRSLGGDVYAEVCLDMPATVAHLRAAVKAAVETAPGCGLSFFEPGGGELFENVAVPEEVNVVLSSRKMLATACSDGSAALWDAATGEWLTSFIGHDLSVMFVALSPDGESVATASSDYTVRLWSVPSLSWRLTLSGHKGAVQCVNFSADGSRLISASSDRTARLWSAGSFGECLSVLRRHRKDVLWAAFSPDDSWLLTTSDDRRAIVWDAASLACQQTIECQDQPLTCAAWSPDSLHVAIATRGREIYVWKTRKTCGVQQKLETSSAVFALCWNPESKTHLAAALGDRRVCVWDALTGEVVASLLGHTGKVFGISYSDDGRLLASASADETVKVWNAQTYSCLRQILLSRSAERRAGVHMGFAGEAAMNMLIRTLAAFDTLRSVDGAGAAEQGGEVLSKELFLEFVNVFSRSPAMQFVPKQFASTLYDEFGGVSKDNFCQVSLLLESDVLLSQEPESRSPFGTMLKHYVTEPEETPAFDKLMNIILLLNLVLVLVESAYNLNDWGDPPVWTGYVELVFSFVYLGEVAVKVTVRTFDVYWRSAANRFDFFTTFLLLFTSVLPYLPHSVMPIDLKQYANILRLLRLLRVVKQLKSLRSVQFLANAVSKMVSAAGSILLMLGCVVFFFMTLGVNLFGGVLYKGNPALEHTEYEEKHWFVFNFNDAVMAFALFFTQLLCEYVPTNAEALEAASEWGNVAWLIFPLFYFLGVAIMFEILLAFTVEAYIELREESEKEEDEEEEDEEEEGHGGHAEEGHGGSAEHAAHGPGGHAEEHGEGKSKEFVIDDFFEEVQEKFEERDLQVHYVTEDEPNFPKLLKEAYEAAMEQNKSQDHPALSHERIAKAAWQFENAIFHTEWVRYPDDCSAARQQHFKVMHANKLYYKAIVALVILTFCEVPPWCHERSPTQDMWSWVPPGEWCHVPNGGNPYLSNIWYIPPGFGLLIEFVIEIIILRKFLLNLNLDQQHFRAIGTQYFDHNLVIAGLFLAVGSMIDTLVFTFARMPIRFTWIFRTGLLFILPGVQRVYTLIFNKRMIGEFASVAVFFVGTVLFFAWVTVIIFKDLNETAYIDDEEVVPANKGLSTVKEATYSLFVAGIGEGFVSNFLPSFFTYRLSGIFWLVFLVIGQILLLNLVIDAFVAAYLKGSEEELDRKASAQAQSMHGAFKTLSAASSDYHVVPHEVFIEFVEDLGKSPRMFPVERATAELVLQHFGEVTEEKFLDACRVFQNQLWATPKDSCMKRRLPRTWEEQRYTWLRNIVWEPRELPTFDVFMNQVLLANFALVILQSAYNLNDWGTPAAFRILDLVFAFAYVGEVVIKLSVKSWAEYCSFWANKFDFFTTWLLLATTLLPYLPFATVQADLKHYANILRLLRLIRVVKQLKQFPRVQFMVRTVSRMVNAAGDILQLLGVLLFFFSALSMNLWGGVLYEGQPALKELDYGKKHLYVFNFNDMSMAFTTFFAQLLSEYVPENADALQAASSWGNIAWYVFPAFYLLGVAIIFEITKAFTIEYYLAIKEEAEDEEEKEEEEKSSQVREALEAQIRVMNKLQSTLEEKKLDLHYTMKNDSFKFQHEIQKAYGKCLGPKPQPNGGGGTRLRDFAH</sequence>
<feature type="transmembrane region" description="Helical" evidence="10">
    <location>
        <begin position="2306"/>
        <end position="2326"/>
    </location>
</feature>
<feature type="region of interest" description="Disordered" evidence="9">
    <location>
        <begin position="761"/>
        <end position="834"/>
    </location>
</feature>
<dbReference type="Gene3D" id="1.10.287.70">
    <property type="match status" value="3"/>
</dbReference>
<feature type="transmembrane region" description="Helical" evidence="10">
    <location>
        <begin position="2653"/>
        <end position="2672"/>
    </location>
</feature>
<dbReference type="InterPro" id="IPR001680">
    <property type="entry name" value="WD40_rpt"/>
</dbReference>
<keyword evidence="3 10" id="KW-0812">Transmembrane</keyword>
<dbReference type="Gene3D" id="2.130.10.10">
    <property type="entry name" value="YVTN repeat-like/Quinoprotein amine dehydrogenase"/>
    <property type="match status" value="2"/>
</dbReference>
<feature type="transmembrane region" description="Helical" evidence="10">
    <location>
        <begin position="2625"/>
        <end position="2647"/>
    </location>
</feature>
<feature type="transmembrane region" description="Helical" evidence="10">
    <location>
        <begin position="2762"/>
        <end position="2788"/>
    </location>
</feature>
<dbReference type="SMART" id="SM00320">
    <property type="entry name" value="WD40"/>
    <property type="match status" value="7"/>
</dbReference>
<feature type="transmembrane region" description="Helical" evidence="10">
    <location>
        <begin position="2684"/>
        <end position="2706"/>
    </location>
</feature>
<accession>A0A1Q9DKB5</accession>
<evidence type="ECO:0000313" key="13">
    <source>
        <dbReference type="Proteomes" id="UP000186817"/>
    </source>
</evidence>
<protein>
    <submittedName>
        <fullName evidence="12">Vegetative incompatibility protein HET-E-1</fullName>
    </submittedName>
</protein>
<dbReference type="InterPro" id="IPR044581">
    <property type="entry name" value="TPC1_plant"/>
</dbReference>
<dbReference type="PANTHER" id="PTHR46988">
    <property type="entry name" value="TWO PORE CALCIUM CHANNEL PROTEIN 1"/>
    <property type="match status" value="1"/>
</dbReference>
<feature type="compositionally biased region" description="Basic and acidic residues" evidence="9">
    <location>
        <begin position="1615"/>
        <end position="1624"/>
    </location>
</feature>
<evidence type="ECO:0000256" key="1">
    <source>
        <dbReference type="ARBA" id="ARBA00004141"/>
    </source>
</evidence>
<feature type="transmembrane region" description="Helical" evidence="10">
    <location>
        <begin position="1443"/>
        <end position="1466"/>
    </location>
</feature>
<feature type="repeat" description="WD" evidence="7">
    <location>
        <begin position="1956"/>
        <end position="1997"/>
    </location>
</feature>
<feature type="transmembrane region" description="Helical" evidence="10">
    <location>
        <begin position="1478"/>
        <end position="1495"/>
    </location>
</feature>
<feature type="transmembrane region" description="Helical" evidence="10">
    <location>
        <begin position="1573"/>
        <end position="1592"/>
    </location>
</feature>
<feature type="region of interest" description="Disordered" evidence="9">
    <location>
        <begin position="3225"/>
        <end position="3245"/>
    </location>
</feature>
<dbReference type="Pfam" id="PF00400">
    <property type="entry name" value="WD40"/>
    <property type="match status" value="6"/>
</dbReference>
<dbReference type="InterPro" id="IPR015943">
    <property type="entry name" value="WD40/YVTN_repeat-like_dom_sf"/>
</dbReference>
<feature type="domain" description="Reverse transcriptase" evidence="11">
    <location>
        <begin position="1"/>
        <end position="102"/>
    </location>
</feature>
<feature type="repeat" description="WD" evidence="7">
    <location>
        <begin position="1829"/>
        <end position="1870"/>
    </location>
</feature>
<feature type="transmembrane region" description="Helical" evidence="10">
    <location>
        <begin position="2580"/>
        <end position="2604"/>
    </location>
</feature>
<reference evidence="12 13" key="1">
    <citation type="submission" date="2016-02" db="EMBL/GenBank/DDBJ databases">
        <title>Genome analysis of coral dinoflagellate symbionts highlights evolutionary adaptations to a symbiotic lifestyle.</title>
        <authorList>
            <person name="Aranda M."/>
            <person name="Li Y."/>
            <person name="Liew Y.J."/>
            <person name="Baumgarten S."/>
            <person name="Simakov O."/>
            <person name="Wilson M."/>
            <person name="Piel J."/>
            <person name="Ashoor H."/>
            <person name="Bougouffa S."/>
            <person name="Bajic V.B."/>
            <person name="Ryu T."/>
            <person name="Ravasi T."/>
            <person name="Bayer T."/>
            <person name="Micklem G."/>
            <person name="Kim H."/>
            <person name="Bhak J."/>
            <person name="Lajeunesse T.C."/>
            <person name="Voolstra C.R."/>
        </authorList>
    </citation>
    <scope>NUCLEOTIDE SEQUENCE [LARGE SCALE GENOMIC DNA]</scope>
    <source>
        <strain evidence="12 13">CCMP2467</strain>
    </source>
</reference>
<feature type="compositionally biased region" description="Basic and acidic residues" evidence="9">
    <location>
        <begin position="2396"/>
        <end position="2405"/>
    </location>
</feature>
<evidence type="ECO:0000256" key="4">
    <source>
        <dbReference type="ARBA" id="ARBA00022737"/>
    </source>
</evidence>
<evidence type="ECO:0000259" key="11">
    <source>
        <dbReference type="PROSITE" id="PS50878"/>
    </source>
</evidence>
<feature type="region of interest" description="Disordered" evidence="9">
    <location>
        <begin position="653"/>
        <end position="735"/>
    </location>
</feature>
<gene>
    <name evidence="12" type="primary">HET-E1</name>
    <name evidence="12" type="ORF">AK812_SmicGene22263</name>
</gene>
<keyword evidence="13" id="KW-1185">Reference proteome</keyword>
<feature type="compositionally biased region" description="Acidic residues" evidence="9">
    <location>
        <begin position="801"/>
        <end position="820"/>
    </location>
</feature>
<dbReference type="SUPFAM" id="SSF50978">
    <property type="entry name" value="WD40 repeat-like"/>
    <property type="match status" value="1"/>
</dbReference>
<feature type="compositionally biased region" description="Acidic residues" evidence="9">
    <location>
        <begin position="2382"/>
        <end position="2395"/>
    </location>
</feature>
<evidence type="ECO:0000256" key="3">
    <source>
        <dbReference type="ARBA" id="ARBA00022692"/>
    </source>
</evidence>
<dbReference type="PROSITE" id="PS50878">
    <property type="entry name" value="RT_POL"/>
    <property type="match status" value="1"/>
</dbReference>
<dbReference type="PROSITE" id="PS00678">
    <property type="entry name" value="WD_REPEATS_1"/>
    <property type="match status" value="1"/>
</dbReference>
<feature type="transmembrane region" description="Helical" evidence="10">
    <location>
        <begin position="2196"/>
        <end position="2215"/>
    </location>
</feature>
<dbReference type="Proteomes" id="UP000186817">
    <property type="component" value="Unassembled WGS sequence"/>
</dbReference>
<feature type="transmembrane region" description="Helical" evidence="10">
    <location>
        <begin position="2915"/>
        <end position="2937"/>
    </location>
</feature>
<feature type="coiled-coil region" evidence="8">
    <location>
        <begin position="3153"/>
        <end position="3202"/>
    </location>
</feature>
<dbReference type="PROSITE" id="PS50082">
    <property type="entry name" value="WD_REPEATS_2"/>
    <property type="match status" value="4"/>
</dbReference>
<dbReference type="GO" id="GO:0016020">
    <property type="term" value="C:membrane"/>
    <property type="evidence" value="ECO:0007669"/>
    <property type="project" value="UniProtKB-SubCell"/>
</dbReference>
<comment type="subcellular location">
    <subcellularLocation>
        <location evidence="1">Membrane</location>
        <topology evidence="1">Multi-pass membrane protein</topology>
    </subcellularLocation>
</comment>
<keyword evidence="4" id="KW-0677">Repeat</keyword>
<dbReference type="Gene3D" id="1.20.120.350">
    <property type="entry name" value="Voltage-gated potassium channels. Chain C"/>
    <property type="match status" value="2"/>
</dbReference>
<dbReference type="CDD" id="cd00200">
    <property type="entry name" value="WD40"/>
    <property type="match status" value="1"/>
</dbReference>
<proteinExistence type="predicted"/>
<feature type="region of interest" description="Disordered" evidence="9">
    <location>
        <begin position="1038"/>
        <end position="1077"/>
    </location>
</feature>
<keyword evidence="6 10" id="KW-0472">Membrane</keyword>
<evidence type="ECO:0000256" key="8">
    <source>
        <dbReference type="SAM" id="Coils"/>
    </source>
</evidence>
<feature type="region of interest" description="Disordered" evidence="9">
    <location>
        <begin position="2380"/>
        <end position="2425"/>
    </location>
</feature>
<feature type="repeat" description="WD" evidence="7">
    <location>
        <begin position="1786"/>
        <end position="1818"/>
    </location>
</feature>
<dbReference type="OrthoDB" id="416585at2759"/>
<feature type="repeat" description="WD" evidence="7">
    <location>
        <begin position="1744"/>
        <end position="1777"/>
    </location>
</feature>
<feature type="compositionally biased region" description="Low complexity" evidence="9">
    <location>
        <begin position="666"/>
        <end position="677"/>
    </location>
</feature>
<comment type="caution">
    <text evidence="12">The sequence shown here is derived from an EMBL/GenBank/DDBJ whole genome shotgun (WGS) entry which is preliminary data.</text>
</comment>
<feature type="region of interest" description="Disordered" evidence="9">
    <location>
        <begin position="1615"/>
        <end position="1643"/>
    </location>
</feature>
<feature type="transmembrane region" description="Helical" evidence="10">
    <location>
        <begin position="2943"/>
        <end position="2962"/>
    </location>
</feature>
<feature type="transmembrane region" description="Helical" evidence="10">
    <location>
        <begin position="1501"/>
        <end position="1523"/>
    </location>
</feature>
<feature type="transmembrane region" description="Helical" evidence="10">
    <location>
        <begin position="2346"/>
        <end position="2369"/>
    </location>
</feature>
<feature type="compositionally biased region" description="Acidic residues" evidence="9">
    <location>
        <begin position="724"/>
        <end position="733"/>
    </location>
</feature>
<feature type="transmembrane region" description="Helical" evidence="10">
    <location>
        <begin position="1544"/>
        <end position="1561"/>
    </location>
</feature>
<feature type="region of interest" description="Disordered" evidence="9">
    <location>
        <begin position="1324"/>
        <end position="1351"/>
    </location>
</feature>
<evidence type="ECO:0000256" key="9">
    <source>
        <dbReference type="SAM" id="MobiDB-lite"/>
    </source>
</evidence>
<dbReference type="PROSITE" id="PS50294">
    <property type="entry name" value="WD_REPEATS_REGION"/>
    <property type="match status" value="4"/>
</dbReference>
<keyword evidence="8" id="KW-0175">Coiled coil</keyword>
<evidence type="ECO:0000256" key="10">
    <source>
        <dbReference type="SAM" id="Phobius"/>
    </source>
</evidence>
<dbReference type="InterPro" id="IPR027359">
    <property type="entry name" value="Volt_channel_dom_sf"/>
</dbReference>
<evidence type="ECO:0000313" key="12">
    <source>
        <dbReference type="EMBL" id="OLP95589.1"/>
    </source>
</evidence>
<name>A0A1Q9DKB5_SYMMI</name>
<dbReference type="InterPro" id="IPR036322">
    <property type="entry name" value="WD40_repeat_dom_sf"/>
</dbReference>
<keyword evidence="2 7" id="KW-0853">WD repeat</keyword>
<dbReference type="SUPFAM" id="SSF81324">
    <property type="entry name" value="Voltage-gated potassium channels"/>
    <property type="match status" value="2"/>
</dbReference>
<dbReference type="InterPro" id="IPR000477">
    <property type="entry name" value="RT_dom"/>
</dbReference>
<keyword evidence="5 10" id="KW-1133">Transmembrane helix</keyword>